<dbReference type="SUPFAM" id="SSF56281">
    <property type="entry name" value="Metallo-hydrolase/oxidoreductase"/>
    <property type="match status" value="1"/>
</dbReference>
<evidence type="ECO:0000256" key="4">
    <source>
        <dbReference type="ARBA" id="ARBA00022833"/>
    </source>
</evidence>
<evidence type="ECO:0000256" key="1">
    <source>
        <dbReference type="ARBA" id="ARBA00007749"/>
    </source>
</evidence>
<evidence type="ECO:0000313" key="8">
    <source>
        <dbReference type="Proteomes" id="UP000502706"/>
    </source>
</evidence>
<dbReference type="InterPro" id="IPR051013">
    <property type="entry name" value="MBL_superfamily_lactonases"/>
</dbReference>
<proteinExistence type="inferred from homology"/>
<dbReference type="InterPro" id="IPR036866">
    <property type="entry name" value="RibonucZ/Hydroxyglut_hydro"/>
</dbReference>
<dbReference type="AlphaFoldDB" id="A0A6G8PZT5"/>
<dbReference type="PANTHER" id="PTHR42978">
    <property type="entry name" value="QUORUM-QUENCHING LACTONASE YTNP-RELATED-RELATED"/>
    <property type="match status" value="1"/>
</dbReference>
<dbReference type="PANTHER" id="PTHR42978:SF6">
    <property type="entry name" value="QUORUM-QUENCHING LACTONASE YTNP-RELATED"/>
    <property type="match status" value="1"/>
</dbReference>
<organism evidence="7 8">
    <name type="scientific">Rubrobacter marinus</name>
    <dbReference type="NCBI Taxonomy" id="2653852"/>
    <lineage>
        <taxon>Bacteria</taxon>
        <taxon>Bacillati</taxon>
        <taxon>Actinomycetota</taxon>
        <taxon>Rubrobacteria</taxon>
        <taxon>Rubrobacterales</taxon>
        <taxon>Rubrobacteraceae</taxon>
        <taxon>Rubrobacter</taxon>
    </lineage>
</organism>
<dbReference type="GO" id="GO:0016787">
    <property type="term" value="F:hydrolase activity"/>
    <property type="evidence" value="ECO:0007669"/>
    <property type="project" value="UniProtKB-KW"/>
</dbReference>
<reference evidence="7 8" key="1">
    <citation type="submission" date="2019-10" db="EMBL/GenBank/DDBJ databases">
        <title>Rubrobacter sp nov SCSIO 52915 isolated from a deep-sea sediment in the South China Sea.</title>
        <authorList>
            <person name="Chen R.W."/>
        </authorList>
    </citation>
    <scope>NUCLEOTIDE SEQUENCE [LARGE SCALE GENOMIC DNA]</scope>
    <source>
        <strain evidence="7 8">SCSIO 52915</strain>
    </source>
</reference>
<evidence type="ECO:0000256" key="2">
    <source>
        <dbReference type="ARBA" id="ARBA00022723"/>
    </source>
</evidence>
<feature type="compositionally biased region" description="Basic and acidic residues" evidence="5">
    <location>
        <begin position="298"/>
        <end position="307"/>
    </location>
</feature>
<dbReference type="GO" id="GO:0046872">
    <property type="term" value="F:metal ion binding"/>
    <property type="evidence" value="ECO:0007669"/>
    <property type="project" value="UniProtKB-KW"/>
</dbReference>
<feature type="domain" description="Metallo-beta-lactamase" evidence="6">
    <location>
        <begin position="75"/>
        <end position="265"/>
    </location>
</feature>
<gene>
    <name evidence="7" type="ORF">GBA65_15550</name>
</gene>
<accession>A0A6G8PZT5</accession>
<dbReference type="Proteomes" id="UP000502706">
    <property type="component" value="Chromosome"/>
</dbReference>
<keyword evidence="8" id="KW-1185">Reference proteome</keyword>
<protein>
    <submittedName>
        <fullName evidence="7">MBL fold metallo-hydrolase</fullName>
    </submittedName>
</protein>
<keyword evidence="4" id="KW-0862">Zinc</keyword>
<keyword evidence="2" id="KW-0479">Metal-binding</keyword>
<keyword evidence="3 7" id="KW-0378">Hydrolase</keyword>
<evidence type="ECO:0000256" key="5">
    <source>
        <dbReference type="SAM" id="MobiDB-lite"/>
    </source>
</evidence>
<evidence type="ECO:0000313" key="7">
    <source>
        <dbReference type="EMBL" id="QIN79712.1"/>
    </source>
</evidence>
<comment type="similarity">
    <text evidence="1">Belongs to the metallo-beta-lactamase superfamily.</text>
</comment>
<sequence length="307" mass="32607">MYDVKVLGQRRRVEEGGPGLKSLKVGGVEVVALTDVEGAFFGLGQIFPGVLSGQWERYLRRYPFAFADARTLYGRVGSYLLRLPSGRTVLVDAGIGPAAMGQGGSLMDELSAAGVEPEDVDTVFLTNLHGDHIGWALTPQGEPVFPGAWYVTQAVEWEASESYIGAALRPLDALGVLELLDGEEALSDQLTAIPTPGHTPGHSSLLVQDGGEGLVISGDVIAHPAQVTEPTWNIAFAMDKEATAYTREMFLEWVEADGLTVAAGHVPGTGFGRVGRDEDGRRAWVPLDETGDGDVPTEEVRHGGNAG</sequence>
<dbReference type="Pfam" id="PF00753">
    <property type="entry name" value="Lactamase_B"/>
    <property type="match status" value="1"/>
</dbReference>
<evidence type="ECO:0000256" key="3">
    <source>
        <dbReference type="ARBA" id="ARBA00022801"/>
    </source>
</evidence>
<name>A0A6G8PZT5_9ACTN</name>
<feature type="region of interest" description="Disordered" evidence="5">
    <location>
        <begin position="285"/>
        <end position="307"/>
    </location>
</feature>
<evidence type="ECO:0000259" key="6">
    <source>
        <dbReference type="SMART" id="SM00849"/>
    </source>
</evidence>
<dbReference type="SMART" id="SM00849">
    <property type="entry name" value="Lactamase_B"/>
    <property type="match status" value="1"/>
</dbReference>
<dbReference type="EMBL" id="CP045121">
    <property type="protein sequence ID" value="QIN79712.1"/>
    <property type="molecule type" value="Genomic_DNA"/>
</dbReference>
<dbReference type="Gene3D" id="3.60.15.10">
    <property type="entry name" value="Ribonuclease Z/Hydroxyacylglutathione hydrolase-like"/>
    <property type="match status" value="1"/>
</dbReference>
<dbReference type="KEGG" id="rmar:GBA65_15550"/>
<dbReference type="InterPro" id="IPR001279">
    <property type="entry name" value="Metallo-B-lactamas"/>
</dbReference>